<dbReference type="EMBL" id="AGUE01000161">
    <property type="protein sequence ID" value="EHK98197.1"/>
    <property type="molecule type" value="Genomic_DNA"/>
</dbReference>
<evidence type="ECO:0000313" key="1">
    <source>
        <dbReference type="EMBL" id="EHK98197.1"/>
    </source>
</evidence>
<proteinExistence type="predicted"/>
<protein>
    <submittedName>
        <fullName evidence="1">Uncharacterized protein</fullName>
    </submittedName>
</protein>
<gene>
    <name evidence="1" type="ORF">M7I_5961</name>
</gene>
<dbReference type="OrthoDB" id="10488215at2759"/>
<dbReference type="AlphaFoldDB" id="H0ETA2"/>
<sequence>MSIQFPNRPLPPKKQTAQTFLAYFRALDREIEPWAGAIYLASELDPTTNNPTPESAEHEDDICSFSLQEQIQTHPQPYNFAHPSLSLSFSSFSSWEVHLPISLPTSTNSASPSPITTPSESSTVPLTKIFFPSTRSTRPLTSTTCGNLTGRLKLIFSDAVAFEERPRLGLTNRLVWAPEITEVSDAGANGVGRVEGFADEDGFGGGEGRAVGGGGVEDVFLGEEGVAPGDGVEVG</sequence>
<organism evidence="1 2">
    <name type="scientific">Glarea lozoyensis (strain ATCC 74030 / MF5533)</name>
    <dbReference type="NCBI Taxonomy" id="1104152"/>
    <lineage>
        <taxon>Eukaryota</taxon>
        <taxon>Fungi</taxon>
        <taxon>Dikarya</taxon>
        <taxon>Ascomycota</taxon>
        <taxon>Pezizomycotina</taxon>
        <taxon>Leotiomycetes</taxon>
        <taxon>Helotiales</taxon>
        <taxon>Helotiaceae</taxon>
        <taxon>Glarea</taxon>
    </lineage>
</organism>
<comment type="caution">
    <text evidence="1">The sequence shown here is derived from an EMBL/GenBank/DDBJ whole genome shotgun (WGS) entry which is preliminary data.</text>
</comment>
<keyword evidence="2" id="KW-1185">Reference proteome</keyword>
<dbReference type="Proteomes" id="UP000005446">
    <property type="component" value="Unassembled WGS sequence"/>
</dbReference>
<dbReference type="HOGENOM" id="CLU_1180324_0_0_1"/>
<reference evidence="1 2" key="1">
    <citation type="journal article" date="2012" name="Eukaryot. Cell">
        <title>Genome sequence of the fungus Glarea lozoyensis: the first genome sequence of a species from the Helotiaceae family.</title>
        <authorList>
            <person name="Youssar L."/>
            <person name="Gruening B.A."/>
            <person name="Erxleben A."/>
            <person name="Guenther S."/>
            <person name="Huettel W."/>
        </authorList>
    </citation>
    <scope>NUCLEOTIDE SEQUENCE [LARGE SCALE GENOMIC DNA]</scope>
    <source>
        <strain evidence="2">ATCC 74030 / MF5533</strain>
    </source>
</reference>
<evidence type="ECO:0000313" key="2">
    <source>
        <dbReference type="Proteomes" id="UP000005446"/>
    </source>
</evidence>
<accession>H0ETA2</accession>
<dbReference type="InParanoid" id="H0ETA2"/>
<name>H0ETA2_GLAL7</name>